<protein>
    <recommendedName>
        <fullName evidence="3">Lipoprotein</fullName>
    </recommendedName>
</protein>
<proteinExistence type="predicted"/>
<gene>
    <name evidence="1" type="ORF">ACFFLH_10905</name>
</gene>
<dbReference type="RefSeq" id="WP_027312249.1">
    <property type="nucleotide sequence ID" value="NZ_JBHLZN010000003.1"/>
</dbReference>
<accession>A0ABV5ZEF3</accession>
<dbReference type="PROSITE" id="PS51257">
    <property type="entry name" value="PROKAR_LIPOPROTEIN"/>
    <property type="match status" value="1"/>
</dbReference>
<evidence type="ECO:0008006" key="3">
    <source>
        <dbReference type="Google" id="ProtNLM"/>
    </source>
</evidence>
<sequence length="161" mass="18040">MKTKPLITIALTFFITACGDSNEKAIGFYKYKHNLSGTEKISEIKKDGDAYLFVEDAIRKSNAIALTETADGLSYNNMPLKLSEDGNTLYFGPINGSRVDANYLSERLAAIESSKKACAKLQSEVDQNDKDMNKEQWNEYIKSINDKKPDECHIIGAGMRW</sequence>
<dbReference type="EMBL" id="JBHLZN010000003">
    <property type="protein sequence ID" value="MFB9886924.1"/>
    <property type="molecule type" value="Genomic_DNA"/>
</dbReference>
<evidence type="ECO:0000313" key="1">
    <source>
        <dbReference type="EMBL" id="MFB9886924.1"/>
    </source>
</evidence>
<reference evidence="1 2" key="1">
    <citation type="submission" date="2024-09" db="EMBL/GenBank/DDBJ databases">
        <authorList>
            <person name="Sun Q."/>
            <person name="Mori K."/>
        </authorList>
    </citation>
    <scope>NUCLEOTIDE SEQUENCE [LARGE SCALE GENOMIC DNA]</scope>
    <source>
        <strain evidence="1 2">ATCC 51285</strain>
    </source>
</reference>
<comment type="caution">
    <text evidence="1">The sequence shown here is derived from an EMBL/GenBank/DDBJ whole genome shotgun (WGS) entry which is preliminary data.</text>
</comment>
<name>A0ABV5ZEF3_9GAMM</name>
<keyword evidence="2" id="KW-1185">Reference proteome</keyword>
<evidence type="ECO:0000313" key="2">
    <source>
        <dbReference type="Proteomes" id="UP001589628"/>
    </source>
</evidence>
<organism evidence="1 2">
    <name type="scientific">Balneatrix alpica</name>
    <dbReference type="NCBI Taxonomy" id="75684"/>
    <lineage>
        <taxon>Bacteria</taxon>
        <taxon>Pseudomonadati</taxon>
        <taxon>Pseudomonadota</taxon>
        <taxon>Gammaproteobacteria</taxon>
        <taxon>Oceanospirillales</taxon>
        <taxon>Balneatrichaceae</taxon>
        <taxon>Balneatrix</taxon>
    </lineage>
</organism>
<dbReference type="Proteomes" id="UP001589628">
    <property type="component" value="Unassembled WGS sequence"/>
</dbReference>